<organism evidence="3 4">
    <name type="scientific">Candolleomyces eurysporus</name>
    <dbReference type="NCBI Taxonomy" id="2828524"/>
    <lineage>
        <taxon>Eukaryota</taxon>
        <taxon>Fungi</taxon>
        <taxon>Dikarya</taxon>
        <taxon>Basidiomycota</taxon>
        <taxon>Agaricomycotina</taxon>
        <taxon>Agaricomycetes</taxon>
        <taxon>Agaricomycetidae</taxon>
        <taxon>Agaricales</taxon>
        <taxon>Agaricineae</taxon>
        <taxon>Psathyrellaceae</taxon>
        <taxon>Candolleomyces</taxon>
    </lineage>
</organism>
<evidence type="ECO:0000313" key="3">
    <source>
        <dbReference type="EMBL" id="KAJ2934971.1"/>
    </source>
</evidence>
<dbReference type="AlphaFoldDB" id="A0A9W8MLE0"/>
<sequence length="351" mass="38848">MKLRVLAGPNPSALSPIPINNGQAYPIVSELFEGKVVVFIRGLPPSSSLDDAGASPWNADAYFGNSERASTTWSIQVQGRFLKPFSADDVLFGNTFDRPLKLPWGTSAILKFMNYIDPTLEHDLQSTTKPWALSPLIATMPYFAHRRMDTASAQQIEFPMKTTLVDDTSELYHSYTPPPASSSGDTNDGDPSFINLKYLPSPRRSFFSKPEHRRLVTFGPDDSITTDFCYGFLSFTPSPDSAGSIGSYWGTGTGPRLEIPGGLSFDLGHYWDGQPVRFVCCERKRPRGGSDGRVYPEDDEPWGRIFWCVAIEIVEDDESEEEEEGNDGDNGEKITDSGRINDMDKGADDID</sequence>
<dbReference type="OrthoDB" id="2119945at2759"/>
<evidence type="ECO:0000259" key="2">
    <source>
        <dbReference type="Pfam" id="PF08588"/>
    </source>
</evidence>
<name>A0A9W8MLE0_9AGAR</name>
<accession>A0A9W8MLE0</accession>
<dbReference type="Pfam" id="PF08588">
    <property type="entry name" value="Duc1"/>
    <property type="match status" value="1"/>
</dbReference>
<gene>
    <name evidence="3" type="ORF">H1R20_g2127</name>
</gene>
<feature type="region of interest" description="Disordered" evidence="1">
    <location>
        <begin position="316"/>
        <end position="351"/>
    </location>
</feature>
<feature type="non-terminal residue" evidence="3">
    <location>
        <position position="351"/>
    </location>
</feature>
<evidence type="ECO:0000313" key="4">
    <source>
        <dbReference type="Proteomes" id="UP001140091"/>
    </source>
</evidence>
<keyword evidence="4" id="KW-1185">Reference proteome</keyword>
<feature type="domain" description="Domain of unknown function at the cortex 1" evidence="2">
    <location>
        <begin position="2"/>
        <end position="313"/>
    </location>
</feature>
<dbReference type="PANTHER" id="PTHR34826">
    <property type="entry name" value="UPF0590 PROTEIN C409.17C"/>
    <property type="match status" value="1"/>
</dbReference>
<proteinExistence type="predicted"/>
<feature type="region of interest" description="Disordered" evidence="1">
    <location>
        <begin position="175"/>
        <end position="194"/>
    </location>
</feature>
<reference evidence="3" key="1">
    <citation type="submission" date="2022-06" db="EMBL/GenBank/DDBJ databases">
        <title>Genome Sequence of Candolleomyces eurysporus.</title>
        <authorList>
            <person name="Buettner E."/>
        </authorList>
    </citation>
    <scope>NUCLEOTIDE SEQUENCE</scope>
    <source>
        <strain evidence="3">VTCC 930004</strain>
    </source>
</reference>
<feature type="compositionally biased region" description="Basic and acidic residues" evidence="1">
    <location>
        <begin position="330"/>
        <end position="351"/>
    </location>
</feature>
<dbReference type="EMBL" id="JANBPK010000707">
    <property type="protein sequence ID" value="KAJ2934971.1"/>
    <property type="molecule type" value="Genomic_DNA"/>
</dbReference>
<dbReference type="InterPro" id="IPR013897">
    <property type="entry name" value="Duc1"/>
</dbReference>
<feature type="compositionally biased region" description="Acidic residues" evidence="1">
    <location>
        <begin position="316"/>
        <end position="329"/>
    </location>
</feature>
<evidence type="ECO:0000256" key="1">
    <source>
        <dbReference type="SAM" id="MobiDB-lite"/>
    </source>
</evidence>
<dbReference type="PANTHER" id="PTHR34826:SF2">
    <property type="entry name" value="UPF0590 PROTEIN C409.17C"/>
    <property type="match status" value="1"/>
</dbReference>
<dbReference type="Proteomes" id="UP001140091">
    <property type="component" value="Unassembled WGS sequence"/>
</dbReference>
<protein>
    <recommendedName>
        <fullName evidence="2">Domain of unknown function at the cortex 1 domain-containing protein</fullName>
    </recommendedName>
</protein>
<comment type="caution">
    <text evidence="3">The sequence shown here is derived from an EMBL/GenBank/DDBJ whole genome shotgun (WGS) entry which is preliminary data.</text>
</comment>